<dbReference type="EMBL" id="NGKB01000005">
    <property type="protein sequence ID" value="RSU15483.1"/>
    <property type="molecule type" value="Genomic_DNA"/>
</dbReference>
<name>A0A430B594_9ENTE</name>
<dbReference type="AlphaFoldDB" id="A0A430B594"/>
<gene>
    <name evidence="2" type="ORF">CBF28_07080</name>
</gene>
<sequence>MKISLVKINQVEKEEIKSFRLEFLKNKEVIHGSNGLTTEKDIEKWKRHINQLEINPGINEVKTLQYMVLDGSNNLVGVIDLRFQLNSYLQQEGGHIGYSVRKSERGKGYAKMALKEVLTIAKKEIHLSKVLLTCKSQNEASKRVILLNGGHFDKKIEVNKNQVEHYYISLV</sequence>
<dbReference type="PROSITE" id="PS51186">
    <property type="entry name" value="GNAT"/>
    <property type="match status" value="1"/>
</dbReference>
<evidence type="ECO:0000313" key="3">
    <source>
        <dbReference type="Proteomes" id="UP000288028"/>
    </source>
</evidence>
<keyword evidence="3" id="KW-1185">Reference proteome</keyword>
<dbReference type="OrthoDB" id="9797989at2"/>
<comment type="caution">
    <text evidence="2">The sequence shown here is derived from an EMBL/GenBank/DDBJ whole genome shotgun (WGS) entry which is preliminary data.</text>
</comment>
<accession>A0A430B594</accession>
<evidence type="ECO:0000313" key="2">
    <source>
        <dbReference type="EMBL" id="RSU15483.1"/>
    </source>
</evidence>
<dbReference type="GeneID" id="95580817"/>
<organism evidence="2 3">
    <name type="scientific">Vagococcus carniphilus</name>
    <dbReference type="NCBI Taxonomy" id="218144"/>
    <lineage>
        <taxon>Bacteria</taxon>
        <taxon>Bacillati</taxon>
        <taxon>Bacillota</taxon>
        <taxon>Bacilli</taxon>
        <taxon>Lactobacillales</taxon>
        <taxon>Enterococcaceae</taxon>
        <taxon>Vagococcus</taxon>
    </lineage>
</organism>
<dbReference type="SUPFAM" id="SSF55729">
    <property type="entry name" value="Acyl-CoA N-acyltransferases (Nat)"/>
    <property type="match status" value="1"/>
</dbReference>
<proteinExistence type="predicted"/>
<dbReference type="CDD" id="cd04301">
    <property type="entry name" value="NAT_SF"/>
    <property type="match status" value="1"/>
</dbReference>
<dbReference type="RefSeq" id="WP_126793410.1">
    <property type="nucleotide sequence ID" value="NZ_CP060720.1"/>
</dbReference>
<dbReference type="GO" id="GO:0016747">
    <property type="term" value="F:acyltransferase activity, transferring groups other than amino-acyl groups"/>
    <property type="evidence" value="ECO:0007669"/>
    <property type="project" value="InterPro"/>
</dbReference>
<dbReference type="PANTHER" id="PTHR39173:SF1">
    <property type="entry name" value="ACETYLTRANSFERASE"/>
    <property type="match status" value="1"/>
</dbReference>
<dbReference type="InterPro" id="IPR000182">
    <property type="entry name" value="GNAT_dom"/>
</dbReference>
<feature type="domain" description="N-acetyltransferase" evidence="1">
    <location>
        <begin position="3"/>
        <end position="171"/>
    </location>
</feature>
<dbReference type="PANTHER" id="PTHR39173">
    <property type="entry name" value="ACETYLTRANSFERASE"/>
    <property type="match status" value="1"/>
</dbReference>
<dbReference type="Gene3D" id="3.40.630.30">
    <property type="match status" value="1"/>
</dbReference>
<dbReference type="Pfam" id="PF13302">
    <property type="entry name" value="Acetyltransf_3"/>
    <property type="match status" value="1"/>
</dbReference>
<dbReference type="Proteomes" id="UP000288028">
    <property type="component" value="Unassembled WGS sequence"/>
</dbReference>
<dbReference type="InterPro" id="IPR016181">
    <property type="entry name" value="Acyl_CoA_acyltransferase"/>
</dbReference>
<evidence type="ECO:0000259" key="1">
    <source>
        <dbReference type="PROSITE" id="PS51186"/>
    </source>
</evidence>
<protein>
    <recommendedName>
        <fullName evidence="1">N-acetyltransferase domain-containing protein</fullName>
    </recommendedName>
</protein>
<reference evidence="2 3" key="1">
    <citation type="submission" date="2017-05" db="EMBL/GenBank/DDBJ databases">
        <title>Vagococcus spp. assemblies.</title>
        <authorList>
            <person name="Gulvik C.A."/>
        </authorList>
    </citation>
    <scope>NUCLEOTIDE SEQUENCE [LARGE SCALE GENOMIC DNA]</scope>
    <source>
        <strain evidence="2 3">SS1714</strain>
    </source>
</reference>